<dbReference type="AlphaFoldDB" id="A0A7J9KGU0"/>
<gene>
    <name evidence="2" type="ORF">Goarm_022591</name>
</gene>
<comment type="caution">
    <text evidence="2">The sequence shown here is derived from an EMBL/GenBank/DDBJ whole genome shotgun (WGS) entry which is preliminary data.</text>
</comment>
<proteinExistence type="predicted"/>
<dbReference type="Proteomes" id="UP000593575">
    <property type="component" value="Unassembled WGS sequence"/>
</dbReference>
<reference evidence="2 3" key="1">
    <citation type="journal article" date="2019" name="Genome Biol. Evol.">
        <title>Insights into the evolution of the New World diploid cottons (Gossypium, subgenus Houzingenia) based on genome sequencing.</title>
        <authorList>
            <person name="Grover C.E."/>
            <person name="Arick M.A. 2nd"/>
            <person name="Thrash A."/>
            <person name="Conover J.L."/>
            <person name="Sanders W.S."/>
            <person name="Peterson D.G."/>
            <person name="Frelichowski J.E."/>
            <person name="Scheffler J.A."/>
            <person name="Scheffler B.E."/>
            <person name="Wendel J.F."/>
        </authorList>
    </citation>
    <scope>NUCLEOTIDE SEQUENCE [LARGE SCALE GENOMIC DNA]</scope>
    <source>
        <strain evidence="2">6</strain>
        <tissue evidence="2">Leaf</tissue>
    </source>
</reference>
<feature type="domain" description="DUF7745" evidence="1">
    <location>
        <begin position="51"/>
        <end position="166"/>
    </location>
</feature>
<accession>A0A7J9KGU0</accession>
<dbReference type="EMBL" id="JABFAE010417025">
    <property type="protein sequence ID" value="MBA0845591.1"/>
    <property type="molecule type" value="Genomic_DNA"/>
</dbReference>
<sequence>MALLRCSKIQVDRAYSRAVNVPTFLKKLLNITGISEQWVAAQIKQKRDSNIYGLVVFLKALGHIDEAVIDLFDRLDKRVTPVLAILAETFRSLNACRKAGEGRFIECVQLLLAWFHSHFWKVDRVSYRVFSENYSPLKEIIAAPRRDDILEEKWMAILQNLQEEDI</sequence>
<keyword evidence="3" id="KW-1185">Reference proteome</keyword>
<protein>
    <recommendedName>
        <fullName evidence="1">DUF7745 domain-containing protein</fullName>
    </recommendedName>
</protein>
<dbReference type="PANTHER" id="PTHR48200:SF1">
    <property type="entry name" value="AMINOTRANSFERASE-LIKE PLANT MOBILE DOMAIN-CONTAINING PROTEIN"/>
    <property type="match status" value="1"/>
</dbReference>
<name>A0A7J9KGU0_9ROSI</name>
<dbReference type="InterPro" id="IPR056647">
    <property type="entry name" value="DUF7745"/>
</dbReference>
<evidence type="ECO:0000259" key="1">
    <source>
        <dbReference type="Pfam" id="PF24924"/>
    </source>
</evidence>
<evidence type="ECO:0000313" key="2">
    <source>
        <dbReference type="EMBL" id="MBA0845591.1"/>
    </source>
</evidence>
<organism evidence="2 3">
    <name type="scientific">Gossypium armourianum</name>
    <dbReference type="NCBI Taxonomy" id="34283"/>
    <lineage>
        <taxon>Eukaryota</taxon>
        <taxon>Viridiplantae</taxon>
        <taxon>Streptophyta</taxon>
        <taxon>Embryophyta</taxon>
        <taxon>Tracheophyta</taxon>
        <taxon>Spermatophyta</taxon>
        <taxon>Magnoliopsida</taxon>
        <taxon>eudicotyledons</taxon>
        <taxon>Gunneridae</taxon>
        <taxon>Pentapetalae</taxon>
        <taxon>rosids</taxon>
        <taxon>malvids</taxon>
        <taxon>Malvales</taxon>
        <taxon>Malvaceae</taxon>
        <taxon>Malvoideae</taxon>
        <taxon>Gossypium</taxon>
    </lineage>
</organism>
<dbReference type="PANTHER" id="PTHR48200">
    <property type="entry name" value="PROTEIN, PUTATIVE-RELATED"/>
    <property type="match status" value="1"/>
</dbReference>
<evidence type="ECO:0000313" key="3">
    <source>
        <dbReference type="Proteomes" id="UP000593575"/>
    </source>
</evidence>
<dbReference type="Pfam" id="PF24924">
    <property type="entry name" value="DUF7745"/>
    <property type="match status" value="1"/>
</dbReference>